<sequence length="225" mass="24154">MLRSEAGDRLAGSVRGSAATAAIFLVPQLLAASVNGIGKKCMSHLPMYIACLISEHKGAQVKVVRGCTGGARYAQITQFRNRSLVDLGKMVAELCWKTMPNRALTTLAFDRAGNAYQVVYPSAPAYNNTAFPLSTPDTCAFELIPHRVFVGGFTTAVFLVPQLLAASVNGIGKKCMSHLPMYIACLISEHKGAQVKVVRGCTGGARYAQITQFRNRSLVDLGKMV</sequence>
<organism evidence="1 2">
    <name type="scientific">Toxocara canis</name>
    <name type="common">Canine roundworm</name>
    <dbReference type="NCBI Taxonomy" id="6265"/>
    <lineage>
        <taxon>Eukaryota</taxon>
        <taxon>Metazoa</taxon>
        <taxon>Ecdysozoa</taxon>
        <taxon>Nematoda</taxon>
        <taxon>Chromadorea</taxon>
        <taxon>Rhabditida</taxon>
        <taxon>Spirurina</taxon>
        <taxon>Ascaridomorpha</taxon>
        <taxon>Ascaridoidea</taxon>
        <taxon>Toxocaridae</taxon>
        <taxon>Toxocara</taxon>
    </lineage>
</organism>
<dbReference type="AlphaFoldDB" id="A0A0B2UV51"/>
<reference evidence="1 2" key="1">
    <citation type="submission" date="2014-11" db="EMBL/GenBank/DDBJ databases">
        <title>Genetic blueprint of the zoonotic pathogen Toxocara canis.</title>
        <authorList>
            <person name="Zhu X.-Q."/>
            <person name="Korhonen P.K."/>
            <person name="Cai H."/>
            <person name="Young N.D."/>
            <person name="Nejsum P."/>
            <person name="von Samson-Himmelstjerna G."/>
            <person name="Boag P.R."/>
            <person name="Tan P."/>
            <person name="Li Q."/>
            <person name="Min J."/>
            <person name="Yang Y."/>
            <person name="Wang X."/>
            <person name="Fang X."/>
            <person name="Hall R.S."/>
            <person name="Hofmann A."/>
            <person name="Sternberg P.W."/>
            <person name="Jex A.R."/>
            <person name="Gasser R.B."/>
        </authorList>
    </citation>
    <scope>NUCLEOTIDE SEQUENCE [LARGE SCALE GENOMIC DNA]</scope>
    <source>
        <strain evidence="1">PN_DK_2014</strain>
    </source>
</reference>
<dbReference type="Proteomes" id="UP000031036">
    <property type="component" value="Unassembled WGS sequence"/>
</dbReference>
<proteinExistence type="predicted"/>
<dbReference type="OrthoDB" id="762982at2759"/>
<dbReference type="EMBL" id="JPKZ01003183">
    <property type="protein sequence ID" value="KHN72972.1"/>
    <property type="molecule type" value="Genomic_DNA"/>
</dbReference>
<gene>
    <name evidence="1" type="ORF">Tcan_10609</name>
</gene>
<protein>
    <submittedName>
        <fullName evidence="1">Uncharacterized protein</fullName>
    </submittedName>
</protein>
<name>A0A0B2UV51_TOXCA</name>
<evidence type="ECO:0000313" key="1">
    <source>
        <dbReference type="EMBL" id="KHN72972.1"/>
    </source>
</evidence>
<comment type="caution">
    <text evidence="1">The sequence shown here is derived from an EMBL/GenBank/DDBJ whole genome shotgun (WGS) entry which is preliminary data.</text>
</comment>
<keyword evidence="2" id="KW-1185">Reference proteome</keyword>
<evidence type="ECO:0000313" key="2">
    <source>
        <dbReference type="Proteomes" id="UP000031036"/>
    </source>
</evidence>
<accession>A0A0B2UV51</accession>